<proteinExistence type="predicted"/>
<dbReference type="HOGENOM" id="CLU_501637_0_0_1"/>
<dbReference type="SUPFAM" id="SSF52047">
    <property type="entry name" value="RNI-like"/>
    <property type="match status" value="1"/>
</dbReference>
<evidence type="ECO:0000313" key="1">
    <source>
        <dbReference type="EMBL" id="KII83008.1"/>
    </source>
</evidence>
<dbReference type="OrthoDB" id="3543113at2759"/>
<name>A0A0C9T4G7_PLICR</name>
<protein>
    <recommendedName>
        <fullName evidence="3">F-box domain-containing protein</fullName>
    </recommendedName>
</protein>
<gene>
    <name evidence="1" type="ORF">PLICRDRAFT_180812</name>
</gene>
<evidence type="ECO:0008006" key="3">
    <source>
        <dbReference type="Google" id="ProtNLM"/>
    </source>
</evidence>
<accession>A0A0C9T4G7</accession>
<dbReference type="Gene3D" id="3.80.10.10">
    <property type="entry name" value="Ribonuclease Inhibitor"/>
    <property type="match status" value="1"/>
</dbReference>
<organism evidence="1 2">
    <name type="scientific">Plicaturopsis crispa FD-325 SS-3</name>
    <dbReference type="NCBI Taxonomy" id="944288"/>
    <lineage>
        <taxon>Eukaryota</taxon>
        <taxon>Fungi</taxon>
        <taxon>Dikarya</taxon>
        <taxon>Basidiomycota</taxon>
        <taxon>Agaricomycotina</taxon>
        <taxon>Agaricomycetes</taxon>
        <taxon>Agaricomycetidae</taxon>
        <taxon>Amylocorticiales</taxon>
        <taxon>Amylocorticiaceae</taxon>
        <taxon>Plicatura</taxon>
        <taxon>Plicaturopsis crispa</taxon>
    </lineage>
</organism>
<dbReference type="EMBL" id="KN832588">
    <property type="protein sequence ID" value="KII83008.1"/>
    <property type="molecule type" value="Genomic_DNA"/>
</dbReference>
<dbReference type="InterPro" id="IPR032675">
    <property type="entry name" value="LRR_dom_sf"/>
</dbReference>
<evidence type="ECO:0000313" key="2">
    <source>
        <dbReference type="Proteomes" id="UP000053263"/>
    </source>
</evidence>
<dbReference type="Proteomes" id="UP000053263">
    <property type="component" value="Unassembled WGS sequence"/>
</dbReference>
<dbReference type="AlphaFoldDB" id="A0A0C9T4G7"/>
<reference evidence="1 2" key="1">
    <citation type="submission" date="2014-06" db="EMBL/GenBank/DDBJ databases">
        <title>Evolutionary Origins and Diversification of the Mycorrhizal Mutualists.</title>
        <authorList>
            <consortium name="DOE Joint Genome Institute"/>
            <consortium name="Mycorrhizal Genomics Consortium"/>
            <person name="Kohler A."/>
            <person name="Kuo A."/>
            <person name="Nagy L.G."/>
            <person name="Floudas D."/>
            <person name="Copeland A."/>
            <person name="Barry K.W."/>
            <person name="Cichocki N."/>
            <person name="Veneault-Fourrey C."/>
            <person name="LaButti K."/>
            <person name="Lindquist E.A."/>
            <person name="Lipzen A."/>
            <person name="Lundell T."/>
            <person name="Morin E."/>
            <person name="Murat C."/>
            <person name="Riley R."/>
            <person name="Ohm R."/>
            <person name="Sun H."/>
            <person name="Tunlid A."/>
            <person name="Henrissat B."/>
            <person name="Grigoriev I.V."/>
            <person name="Hibbett D.S."/>
            <person name="Martin F."/>
        </authorList>
    </citation>
    <scope>NUCLEOTIDE SEQUENCE [LARGE SCALE GENOMIC DNA]</scope>
    <source>
        <strain evidence="1 2">FD-325 SS-3</strain>
    </source>
</reference>
<sequence>MDSDRPLWNVLLSHQNLHGIPNPMNHTVSILGSPSTRQRDTLLAYGRRIVSLRLPSESSVICPHPQVLLDQSLPLTPNLASLRAPCYPRLIHHVLRLYLSPSLRTLYLDLYPSGPRHDHIFRRILNVCPLLEHLTLLNYSPGVGASPRLARTTIRQLRCDVSRLLLFRQLGAMPKLQQLTVVVDLDRSEPPVLNAQPHASYFPSLQTLSLHVYFHEHLFELFGIGTIINLREISISIGDHFEFTPQVPQAVVLVSQPSVLAQVAFFAQASHDGGPSNYPRITLSHLQPLIVCHSLTELVVRFPDVEFTLRDADMYSLLPQWPLLRVIVFGTLGWRNPSRLTMRTLATVVRCCSHLHTLSMVIDASDPEPLPADPPILPNFHVTTLWLTTSYIGPCTQAVATALFSLFPRGIPVVSWPFPGHVAHLPIPFPVPVPSHAQIMYGHRWSQVRRLLTALHHP</sequence>
<keyword evidence="2" id="KW-1185">Reference proteome</keyword>